<protein>
    <submittedName>
        <fullName evidence="2">Uncharacterized protein</fullName>
    </submittedName>
</protein>
<feature type="compositionally biased region" description="Polar residues" evidence="1">
    <location>
        <begin position="333"/>
        <end position="356"/>
    </location>
</feature>
<feature type="region of interest" description="Disordered" evidence="1">
    <location>
        <begin position="1"/>
        <end position="38"/>
    </location>
</feature>
<dbReference type="OrthoDB" id="2914378at2759"/>
<dbReference type="Proteomes" id="UP000326759">
    <property type="component" value="Unassembled WGS sequence"/>
</dbReference>
<feature type="region of interest" description="Disordered" evidence="1">
    <location>
        <begin position="512"/>
        <end position="532"/>
    </location>
</feature>
<feature type="region of interest" description="Disordered" evidence="1">
    <location>
        <begin position="333"/>
        <end position="379"/>
    </location>
</feature>
<proteinExistence type="predicted"/>
<keyword evidence="3" id="KW-1185">Reference proteome</keyword>
<sequence length="532" mass="58771">MAKKDSEKQNISQDGKVSAEEYSLGISRDSGKGLDENKISTLEFQKTPELNGSNDNGIIHFESKFNGTNGDSCNMISTFEFSHTTEKSNSNGMLIVDDIRATDVPTNSLHPTDGTDMQGILVLDDTRNADLPSNTISPLQLQEIFTSEDSYSSLSPQETYTSKNSDSSLLVQESLSLKDPIPSSFHEPHIPKDPNTTLPFQELHVSGDSNLTLELQKPFESNDSNCTSPLPVQESELLISSPDIDSSLSLQNNLSSPPPNHDLQAFCQSENENMSVRNQHQVVSESPPTTLFESCSRPLNDEKLLTLESSSFLKDSSTLLVSSQNQILTKSSTALGENNSSPLPTQNDNSSPLPTQNDEDASTHPSSRGSNSIDPTNGLTNGYSVLGKYSDEDFMEEVSLSLSRRQTSSFRNEDLSIYFENETLKLELEMKDDKIAVLTRELSDMSFTGKAEEEVAVLKKAKHDLELKVKDQLEDAEFAKNAAIKARQSAESDFSELQNQLEEALRAKKDTEDKLARVTKEKSEVQTQYKNI</sequence>
<gene>
    <name evidence="2" type="ORF">Anas_01118</name>
</gene>
<dbReference type="AlphaFoldDB" id="A0A5N5TM12"/>
<organism evidence="2 3">
    <name type="scientific">Armadillidium nasatum</name>
    <dbReference type="NCBI Taxonomy" id="96803"/>
    <lineage>
        <taxon>Eukaryota</taxon>
        <taxon>Metazoa</taxon>
        <taxon>Ecdysozoa</taxon>
        <taxon>Arthropoda</taxon>
        <taxon>Crustacea</taxon>
        <taxon>Multicrustacea</taxon>
        <taxon>Malacostraca</taxon>
        <taxon>Eumalacostraca</taxon>
        <taxon>Peracarida</taxon>
        <taxon>Isopoda</taxon>
        <taxon>Oniscidea</taxon>
        <taxon>Crinocheta</taxon>
        <taxon>Armadillidiidae</taxon>
        <taxon>Armadillidium</taxon>
    </lineage>
</organism>
<reference evidence="2 3" key="1">
    <citation type="journal article" date="2019" name="PLoS Biol.">
        <title>Sex chromosomes control vertical transmission of feminizing Wolbachia symbionts in an isopod.</title>
        <authorList>
            <person name="Becking T."/>
            <person name="Chebbi M.A."/>
            <person name="Giraud I."/>
            <person name="Moumen B."/>
            <person name="Laverre T."/>
            <person name="Caubet Y."/>
            <person name="Peccoud J."/>
            <person name="Gilbert C."/>
            <person name="Cordaux R."/>
        </authorList>
    </citation>
    <scope>NUCLEOTIDE SEQUENCE [LARGE SCALE GENOMIC DNA]</scope>
    <source>
        <strain evidence="2">ANa2</strain>
        <tissue evidence="2">Whole body excluding digestive tract and cuticle</tissue>
    </source>
</reference>
<evidence type="ECO:0000313" key="2">
    <source>
        <dbReference type="EMBL" id="KAB7507172.1"/>
    </source>
</evidence>
<accession>A0A5N5TM12</accession>
<feature type="compositionally biased region" description="Basic and acidic residues" evidence="1">
    <location>
        <begin position="29"/>
        <end position="38"/>
    </location>
</feature>
<feature type="region of interest" description="Disordered" evidence="1">
    <location>
        <begin position="274"/>
        <end position="295"/>
    </location>
</feature>
<evidence type="ECO:0000313" key="3">
    <source>
        <dbReference type="Proteomes" id="UP000326759"/>
    </source>
</evidence>
<dbReference type="EMBL" id="SEYY01000470">
    <property type="protein sequence ID" value="KAB7507172.1"/>
    <property type="molecule type" value="Genomic_DNA"/>
</dbReference>
<feature type="non-terminal residue" evidence="2">
    <location>
        <position position="532"/>
    </location>
</feature>
<evidence type="ECO:0000256" key="1">
    <source>
        <dbReference type="SAM" id="MobiDB-lite"/>
    </source>
</evidence>
<comment type="caution">
    <text evidence="2">The sequence shown here is derived from an EMBL/GenBank/DDBJ whole genome shotgun (WGS) entry which is preliminary data.</text>
</comment>
<name>A0A5N5TM12_9CRUS</name>
<feature type="compositionally biased region" description="Polar residues" evidence="1">
    <location>
        <begin position="363"/>
        <end position="379"/>
    </location>
</feature>
<feature type="compositionally biased region" description="Polar residues" evidence="1">
    <location>
        <begin position="274"/>
        <end position="293"/>
    </location>
</feature>
<feature type="compositionally biased region" description="Basic and acidic residues" evidence="1">
    <location>
        <begin position="512"/>
        <end position="524"/>
    </location>
</feature>